<keyword evidence="1" id="KW-0732">Signal</keyword>
<organism evidence="2">
    <name type="scientific">Citrobacter koseri</name>
    <name type="common">Citrobacter diversus</name>
    <dbReference type="NCBI Taxonomy" id="545"/>
    <lineage>
        <taxon>Bacteria</taxon>
        <taxon>Pseudomonadati</taxon>
        <taxon>Pseudomonadota</taxon>
        <taxon>Gammaproteobacteria</taxon>
        <taxon>Enterobacterales</taxon>
        <taxon>Enterobacteriaceae</taxon>
        <taxon>Citrobacter</taxon>
    </lineage>
</organism>
<evidence type="ECO:0000313" key="2">
    <source>
        <dbReference type="EMBL" id="CDZ86700.1"/>
    </source>
</evidence>
<proteinExistence type="predicted"/>
<accession>A0A078LIR5</accession>
<feature type="signal peptide" evidence="1">
    <location>
        <begin position="1"/>
        <end position="23"/>
    </location>
</feature>
<sequence length="178" mass="19485">MKTMSIKTAAVLCLLALPLVTQAARNPFSGSSTATSGSSAVKPYTVTEVSTTSSRPMYGYDVNVNGTFTNGGSIPANAKDPRYQFVDPLTVYMRTVWPEDVKTVRQAIDYLLEPTGYRLVTSYPAPREAALLVDKPIPPIAYVHRTMPVLDALQLLVGLDNYVVVDHAHHLVSFQNNR</sequence>
<dbReference type="AlphaFoldDB" id="A0A078LIR5"/>
<dbReference type="EMBL" id="LK931338">
    <property type="protein sequence ID" value="CDZ86700.1"/>
    <property type="molecule type" value="Genomic_DNA"/>
</dbReference>
<reference evidence="2" key="1">
    <citation type="submission" date="2014-06" db="EMBL/GenBank/DDBJ databases">
        <authorList>
            <person name="Urmite Genomes Urmite Genomes"/>
        </authorList>
    </citation>
    <scope>NUCLEOTIDE SEQUENCE</scope>
</reference>
<name>A0A078LIR5_CITKO</name>
<dbReference type="PATRIC" id="fig|545.12.peg.4991"/>
<feature type="chain" id="PRO_5001741276" description="Pilus assembly protein PilL" evidence="1">
    <location>
        <begin position="24"/>
        <end position="178"/>
    </location>
</feature>
<protein>
    <recommendedName>
        <fullName evidence="3">Pilus assembly protein PilL</fullName>
    </recommendedName>
</protein>
<evidence type="ECO:0000256" key="1">
    <source>
        <dbReference type="SAM" id="SignalP"/>
    </source>
</evidence>
<gene>
    <name evidence="2" type="ORF">BN1086_04952</name>
</gene>
<evidence type="ECO:0008006" key="3">
    <source>
        <dbReference type="Google" id="ProtNLM"/>
    </source>
</evidence>